<feature type="compositionally biased region" description="Basic and acidic residues" evidence="1">
    <location>
        <begin position="1"/>
        <end position="11"/>
    </location>
</feature>
<protein>
    <submittedName>
        <fullName evidence="2">Uncharacterized protein</fullName>
    </submittedName>
</protein>
<reference evidence="2" key="1">
    <citation type="submission" date="2013-07" db="EMBL/GenBank/DDBJ databases">
        <title>The genome of Eucalyptus grandis.</title>
        <authorList>
            <person name="Schmutz J."/>
            <person name="Hayes R."/>
            <person name="Myburg A."/>
            <person name="Tuskan G."/>
            <person name="Grattapaglia D."/>
            <person name="Rokhsar D.S."/>
        </authorList>
    </citation>
    <scope>NUCLEOTIDE SEQUENCE</scope>
    <source>
        <tissue evidence="2">Leaf extractions</tissue>
    </source>
</reference>
<feature type="region of interest" description="Disordered" evidence="1">
    <location>
        <begin position="1"/>
        <end position="23"/>
    </location>
</feature>
<dbReference type="Gramene" id="KCW59007">
    <property type="protein sequence ID" value="KCW59007"/>
    <property type="gene ID" value="EUGRSUZ_H01632"/>
</dbReference>
<name>A0A059AYG4_EUCGR</name>
<proteinExistence type="predicted"/>
<evidence type="ECO:0000256" key="1">
    <source>
        <dbReference type="SAM" id="MobiDB-lite"/>
    </source>
</evidence>
<accession>A0A059AYG4</accession>
<organism evidence="2">
    <name type="scientific">Eucalyptus grandis</name>
    <name type="common">Flooded gum</name>
    <dbReference type="NCBI Taxonomy" id="71139"/>
    <lineage>
        <taxon>Eukaryota</taxon>
        <taxon>Viridiplantae</taxon>
        <taxon>Streptophyta</taxon>
        <taxon>Embryophyta</taxon>
        <taxon>Tracheophyta</taxon>
        <taxon>Spermatophyta</taxon>
        <taxon>Magnoliopsida</taxon>
        <taxon>eudicotyledons</taxon>
        <taxon>Gunneridae</taxon>
        <taxon>Pentapetalae</taxon>
        <taxon>rosids</taxon>
        <taxon>malvids</taxon>
        <taxon>Myrtales</taxon>
        <taxon>Myrtaceae</taxon>
        <taxon>Myrtoideae</taxon>
        <taxon>Eucalypteae</taxon>
        <taxon>Eucalyptus</taxon>
    </lineage>
</organism>
<dbReference type="EMBL" id="KK198760">
    <property type="protein sequence ID" value="KCW59007.1"/>
    <property type="molecule type" value="Genomic_DNA"/>
</dbReference>
<sequence>MNDERQRAIEEKTEDGESGSKGLGVEWGLGFPLEFHLDEVDQHGNKKGENGVEGSEVRGTSDICLGMTADSMQLRAIYCSLMPLF</sequence>
<dbReference type="AlphaFoldDB" id="A0A059AYG4"/>
<evidence type="ECO:0000313" key="2">
    <source>
        <dbReference type="EMBL" id="KCW59007.1"/>
    </source>
</evidence>
<dbReference type="InParanoid" id="A0A059AYG4"/>
<gene>
    <name evidence="2" type="ORF">EUGRSUZ_H01632</name>
</gene>